<dbReference type="Proteomes" id="UP000710815">
    <property type="component" value="Unassembled WGS sequence"/>
</dbReference>
<dbReference type="InterPro" id="IPR050791">
    <property type="entry name" value="Aldo-Keto_reductase"/>
</dbReference>
<name>A0ABS9VU69_9BIFI</name>
<dbReference type="SUPFAM" id="SSF51430">
    <property type="entry name" value="NAD(P)-linked oxidoreductase"/>
    <property type="match status" value="1"/>
</dbReference>
<gene>
    <name evidence="3" type="ORF">JS533_004955</name>
</gene>
<evidence type="ECO:0000313" key="3">
    <source>
        <dbReference type="EMBL" id="MCH9275623.1"/>
    </source>
</evidence>
<reference evidence="3 4" key="2">
    <citation type="journal article" date="2021" name="Syst. Appl. Microbiol.">
        <title>Phylogenetic classification of ten novel species belonging to the genus Bifidobacterium comprising B. phasiani sp. nov., B. pongonis sp. nov., B. saguinibicoloris sp. nov., B. colobi sp. nov., B. simiiventris sp. nov., B. santillanense sp. nov., B. miconis sp. nov., B. amazonense sp. nov., B. pluvialisilvae sp. nov., and B. miconisargentati sp. nov.</title>
        <authorList>
            <person name="Lugli G.A."/>
            <person name="Calvete-Torre I."/>
            <person name="Alessandri G."/>
            <person name="Milani C."/>
            <person name="Turroni F."/>
            <person name="Laiolo P."/>
            <person name="Ossiprandi M.C."/>
            <person name="Margolles A."/>
            <person name="Ruiz L."/>
            <person name="Ventura M."/>
        </authorList>
    </citation>
    <scope>NUCLEOTIDE SEQUENCE [LARGE SCALE GENOMIC DNA]</scope>
    <source>
        <strain evidence="3 4">MA1</strain>
    </source>
</reference>
<dbReference type="InterPro" id="IPR023210">
    <property type="entry name" value="NADP_OxRdtase_dom"/>
</dbReference>
<evidence type="ECO:0000313" key="4">
    <source>
        <dbReference type="Proteomes" id="UP000710815"/>
    </source>
</evidence>
<feature type="domain" description="NADP-dependent oxidoreductase" evidence="2">
    <location>
        <begin position="28"/>
        <end position="337"/>
    </location>
</feature>
<dbReference type="PANTHER" id="PTHR43625:SF77">
    <property type="entry name" value="ALDO-KETO REDUCTASE"/>
    <property type="match status" value="1"/>
</dbReference>
<dbReference type="PANTHER" id="PTHR43625">
    <property type="entry name" value="AFLATOXIN B1 ALDEHYDE REDUCTASE"/>
    <property type="match status" value="1"/>
</dbReference>
<dbReference type="Gene3D" id="3.20.20.100">
    <property type="entry name" value="NADP-dependent oxidoreductase domain"/>
    <property type="match status" value="1"/>
</dbReference>
<dbReference type="InterPro" id="IPR036812">
    <property type="entry name" value="NAD(P)_OxRdtase_dom_sf"/>
</dbReference>
<keyword evidence="4" id="KW-1185">Reference proteome</keyword>
<proteinExistence type="predicted"/>
<dbReference type="EMBL" id="JAFEJT020000014">
    <property type="protein sequence ID" value="MCH9275623.1"/>
    <property type="molecule type" value="Genomic_DNA"/>
</dbReference>
<dbReference type="Pfam" id="PF00248">
    <property type="entry name" value="Aldo_ket_red"/>
    <property type="match status" value="1"/>
</dbReference>
<organism evidence="3 4">
    <name type="scientific">Bifidobacterium amazonense</name>
    <dbReference type="NCBI Taxonomy" id="2809027"/>
    <lineage>
        <taxon>Bacteria</taxon>
        <taxon>Bacillati</taxon>
        <taxon>Actinomycetota</taxon>
        <taxon>Actinomycetes</taxon>
        <taxon>Bifidobacteriales</taxon>
        <taxon>Bifidobacteriaceae</taxon>
        <taxon>Bifidobacterium</taxon>
    </lineage>
</organism>
<comment type="caution">
    <text evidence="3">The sequence shown here is derived from an EMBL/GenBank/DDBJ whole genome shotgun (WGS) entry which is preliminary data.</text>
</comment>
<dbReference type="CDD" id="cd19078">
    <property type="entry name" value="AKR_AKR13C1_2"/>
    <property type="match status" value="1"/>
</dbReference>
<reference evidence="3 4" key="1">
    <citation type="journal article" date="2021" name="Environ. Microbiol.">
        <title>Genetic insights into the dark matter of the mammalian gut microbiota through targeted genome reconstruction.</title>
        <authorList>
            <person name="Lugli G.A."/>
            <person name="Alessandri G."/>
            <person name="Milani C."/>
            <person name="Viappiani A."/>
            <person name="Fontana F."/>
            <person name="Tarracchini C."/>
            <person name="Mancabelli L."/>
            <person name="Argentini C."/>
            <person name="Ruiz L."/>
            <person name="Margolles A."/>
            <person name="van Sinderen D."/>
            <person name="Turroni F."/>
            <person name="Ventura M."/>
        </authorList>
    </citation>
    <scope>NUCLEOTIDE SEQUENCE [LARGE SCALE GENOMIC DNA]</scope>
    <source>
        <strain evidence="3 4">MA1</strain>
    </source>
</reference>
<accession>A0ABS9VU69</accession>
<protein>
    <submittedName>
        <fullName evidence="3">Aldo/keto reductase</fullName>
    </submittedName>
</protein>
<evidence type="ECO:0000256" key="1">
    <source>
        <dbReference type="ARBA" id="ARBA00023002"/>
    </source>
</evidence>
<keyword evidence="1" id="KW-0560">Oxidoreductase</keyword>
<sequence>MKTSDQTYDEPMPTRTLGTGPAKLDVSAIGLGCMGFTMSWPPFLPHDESIRVIRTAYEMGERFFDTAEVYGPFTNEELVGEALEPFRDDVVIATKFGFALHGDPLGGQAGARAVLDASGRVQQTDSRPETIRKAVEGSLKRLRTDHIDLYYQHRVDTKVPIEDVAGVMGELIAEGKILHWGLSEAAPATVCRAHAVTPVTAVQNEYSMWWRKPEEELIPTLEELGIGLVPFSPLGKAMLAGRFDAASRFTDDDYRSKIPRFSPEHMAHNVAMGDYVRSLAEARGVAPAQIALGWLLARKPWIVPIPGTKHIDRLRQNLGGAAVTFTPDELSDIDRHLDAIHIEGARYAPTQEALTNH</sequence>
<dbReference type="RefSeq" id="WP_241513384.1">
    <property type="nucleotide sequence ID" value="NZ_JAFEJT020000014.1"/>
</dbReference>
<evidence type="ECO:0000259" key="2">
    <source>
        <dbReference type="Pfam" id="PF00248"/>
    </source>
</evidence>